<protein>
    <recommendedName>
        <fullName evidence="11">Polyadenylate-binding protein</fullName>
        <shortName evidence="11">PABP</shortName>
    </recommendedName>
</protein>
<organism evidence="15">
    <name type="scientific">Oryza glumipatula</name>
    <dbReference type="NCBI Taxonomy" id="40148"/>
    <lineage>
        <taxon>Eukaryota</taxon>
        <taxon>Viridiplantae</taxon>
        <taxon>Streptophyta</taxon>
        <taxon>Embryophyta</taxon>
        <taxon>Tracheophyta</taxon>
        <taxon>Spermatophyta</taxon>
        <taxon>Magnoliopsida</taxon>
        <taxon>Liliopsida</taxon>
        <taxon>Poales</taxon>
        <taxon>Poaceae</taxon>
        <taxon>BOP clade</taxon>
        <taxon>Oryzoideae</taxon>
        <taxon>Oryzeae</taxon>
        <taxon>Oryzinae</taxon>
        <taxon>Oryza</taxon>
    </lineage>
</organism>
<keyword evidence="9" id="KW-0539">Nucleus</keyword>
<reference evidence="15" key="2">
    <citation type="submission" date="2018-05" db="EMBL/GenBank/DDBJ databases">
        <title>OgluRS3 (Oryza glumaepatula Reference Sequence Version 3).</title>
        <authorList>
            <person name="Zhang J."/>
            <person name="Kudrna D."/>
            <person name="Lee S."/>
            <person name="Talag J."/>
            <person name="Welchert J."/>
            <person name="Wing R.A."/>
        </authorList>
    </citation>
    <scope>NUCLEOTIDE SEQUENCE [LARGE SCALE GENOMIC DNA]</scope>
</reference>
<dbReference type="CDD" id="cd12379">
    <property type="entry name" value="RRM2_I_PABPs"/>
    <property type="match status" value="1"/>
</dbReference>
<dbReference type="NCBIfam" id="TIGR01628">
    <property type="entry name" value="PABP-1234"/>
    <property type="match status" value="1"/>
</dbReference>
<dbReference type="AlphaFoldDB" id="A0A0E0ATV3"/>
<dbReference type="FunFam" id="1.10.1900.10:FF:000003">
    <property type="entry name" value="Polyadenylate-binding protein"/>
    <property type="match status" value="1"/>
</dbReference>
<feature type="domain" description="RRM" evidence="13">
    <location>
        <begin position="39"/>
        <end position="117"/>
    </location>
</feature>
<evidence type="ECO:0000256" key="8">
    <source>
        <dbReference type="ARBA" id="ARBA00022884"/>
    </source>
</evidence>
<dbReference type="InterPro" id="IPR035979">
    <property type="entry name" value="RBD_domain_sf"/>
</dbReference>
<evidence type="ECO:0000256" key="11">
    <source>
        <dbReference type="RuleBase" id="RU362004"/>
    </source>
</evidence>
<dbReference type="InterPro" id="IPR006515">
    <property type="entry name" value="PABP_1234"/>
</dbReference>
<feature type="domain" description="PABC" evidence="14">
    <location>
        <begin position="562"/>
        <end position="639"/>
    </location>
</feature>
<keyword evidence="8 10" id="KW-0694">RNA-binding</keyword>
<dbReference type="PANTHER" id="PTHR24012">
    <property type="entry name" value="RNA BINDING PROTEIN"/>
    <property type="match status" value="1"/>
</dbReference>
<keyword evidence="5" id="KW-0945">Host-virus interaction</keyword>
<evidence type="ECO:0000256" key="9">
    <source>
        <dbReference type="ARBA" id="ARBA00023242"/>
    </source>
</evidence>
<reference evidence="15" key="1">
    <citation type="submission" date="2015-04" db="UniProtKB">
        <authorList>
            <consortium name="EnsemblPlants"/>
        </authorList>
    </citation>
    <scope>IDENTIFICATION</scope>
</reference>
<dbReference type="HOGENOM" id="CLU_012062_22_4_1"/>
<evidence type="ECO:0000256" key="7">
    <source>
        <dbReference type="ARBA" id="ARBA00022845"/>
    </source>
</evidence>
<dbReference type="CDD" id="cd12378">
    <property type="entry name" value="RRM1_I_PABPs"/>
    <property type="match status" value="1"/>
</dbReference>
<comment type="function">
    <text evidence="11">Binds the poly(A) tail of mRNA.</text>
</comment>
<dbReference type="InterPro" id="IPR003954">
    <property type="entry name" value="RRM_euk-type"/>
</dbReference>
<evidence type="ECO:0000313" key="16">
    <source>
        <dbReference type="Proteomes" id="UP000026961"/>
    </source>
</evidence>
<dbReference type="FunFam" id="3.30.70.330:FF:000411">
    <property type="entry name" value="Polyadenylate-binding protein"/>
    <property type="match status" value="1"/>
</dbReference>
<dbReference type="SMART" id="SM00517">
    <property type="entry name" value="PolyA"/>
    <property type="match status" value="1"/>
</dbReference>
<evidence type="ECO:0000256" key="3">
    <source>
        <dbReference type="ARBA" id="ARBA00008557"/>
    </source>
</evidence>
<dbReference type="FunFam" id="3.30.70.330:FF:000003">
    <property type="entry name" value="Polyadenylate-binding protein"/>
    <property type="match status" value="1"/>
</dbReference>
<evidence type="ECO:0000256" key="4">
    <source>
        <dbReference type="ARBA" id="ARBA00022490"/>
    </source>
</evidence>
<dbReference type="InterPro" id="IPR034364">
    <property type="entry name" value="PABP_RRM1"/>
</dbReference>
<dbReference type="InterPro" id="IPR000504">
    <property type="entry name" value="RRM_dom"/>
</dbReference>
<dbReference type="Gene3D" id="3.30.70.330">
    <property type="match status" value="4"/>
</dbReference>
<dbReference type="PROSITE" id="PS51309">
    <property type="entry name" value="PABC"/>
    <property type="match status" value="1"/>
</dbReference>
<dbReference type="CDD" id="cd12380">
    <property type="entry name" value="RRM3_I_PABPs"/>
    <property type="match status" value="1"/>
</dbReference>
<dbReference type="SMART" id="SM00360">
    <property type="entry name" value="RRM"/>
    <property type="match status" value="4"/>
</dbReference>
<dbReference type="Proteomes" id="UP000026961">
    <property type="component" value="Chromosome 8"/>
</dbReference>
<sequence>MAAQVQAVPAAEGGGAPPQANGVVAAGSAAAAAATFQATSLYVGDLDVSVQDAQLFDVFSQVGSVVSVRVCRDVNTRLSLGYAYVNFSSPADAARALEMLNFTPINGKPIRIMYSNRDPSSRKSGAANIFIKNLDKSIDNKALYDTFSVFGNILSCKVATEMSGESKGYGFVQFELEEAAQNAISKLNGMLLNDKKVYVGPFVRKQERENVSGNPKFNNVYVKNLSESTTEDNLKEIFGKFGPITSVVVMREGDGKSRCFGFVNFENPDDAARAVEDLNGKKFDDKEWYVCRAQKKSEREMELKEKFEKNIKEAADKNQGTNLYLKNLDDSIDDDEKLKEIFADFGTITSCKVMRDLNGVSKGSGFVAFKSAEDASRALVAMNGKMVGSKPLYVALAQRKEERRARLQAQFSQMRPMVMPPSVAPRMPMYPPGVPGVGQQLFYGQPPPAFVNPQPGFGFQQHLIPGMRPSVGPIPNFVMPMVQQGQQPQRPAGRRAGTGGIQQPMPMGHQQMLPRGSRGGYRYASGRGMPDNAFRGVGGLVPSPYEMGRMPLSDAGAPPQVPIGALASALANSPPDQQRLMLGESLYPLVDQLEHDQAAKVTGMLLEMDQTEVLHLIESPDALKAKVAEAMEVLRNAQQQQANTPTDQLAALTLSDGVVS</sequence>
<dbReference type="FunFam" id="3.30.70.330:FF:000239">
    <property type="entry name" value="Polyadenylate-binding protein"/>
    <property type="match status" value="1"/>
</dbReference>
<dbReference type="GO" id="GO:0006417">
    <property type="term" value="P:regulation of translation"/>
    <property type="evidence" value="ECO:0007669"/>
    <property type="project" value="UniProtKB-KW"/>
</dbReference>
<evidence type="ECO:0000256" key="6">
    <source>
        <dbReference type="ARBA" id="ARBA00022737"/>
    </source>
</evidence>
<dbReference type="PROSITE" id="PS50102">
    <property type="entry name" value="RRM"/>
    <property type="match status" value="4"/>
</dbReference>
<dbReference type="GO" id="GO:0005737">
    <property type="term" value="C:cytoplasm"/>
    <property type="evidence" value="ECO:0007669"/>
    <property type="project" value="UniProtKB-SubCell"/>
</dbReference>
<dbReference type="CDD" id="cd12381">
    <property type="entry name" value="RRM4_I_PABPs"/>
    <property type="match status" value="1"/>
</dbReference>
<dbReference type="SMART" id="SM00361">
    <property type="entry name" value="RRM_1"/>
    <property type="match status" value="4"/>
</dbReference>
<proteinExistence type="inferred from homology"/>
<dbReference type="InterPro" id="IPR045305">
    <property type="entry name" value="RRM2_I_PABPs"/>
</dbReference>
<keyword evidence="4 11" id="KW-0963">Cytoplasm</keyword>
<evidence type="ECO:0000256" key="1">
    <source>
        <dbReference type="ARBA" id="ARBA00004123"/>
    </source>
</evidence>
<name>A0A0E0ATV3_9ORYZ</name>
<comment type="subcellular location">
    <subcellularLocation>
        <location evidence="2 11">Cytoplasm</location>
    </subcellularLocation>
    <subcellularLocation>
        <location evidence="1">Nucleus</location>
    </subcellularLocation>
</comment>
<feature type="region of interest" description="Disordered" evidence="12">
    <location>
        <begin position="487"/>
        <end position="515"/>
    </location>
</feature>
<feature type="domain" description="RRM" evidence="13">
    <location>
        <begin position="127"/>
        <end position="199"/>
    </location>
</feature>
<accession>A0A0E0ATV3</accession>
<dbReference type="Gene3D" id="1.10.1900.10">
    <property type="entry name" value="c-terminal domain of poly(a) binding protein"/>
    <property type="match status" value="1"/>
</dbReference>
<evidence type="ECO:0000256" key="2">
    <source>
        <dbReference type="ARBA" id="ARBA00004496"/>
    </source>
</evidence>
<evidence type="ECO:0000256" key="12">
    <source>
        <dbReference type="SAM" id="MobiDB-lite"/>
    </source>
</evidence>
<feature type="domain" description="RRM" evidence="13">
    <location>
        <begin position="218"/>
        <end position="295"/>
    </location>
</feature>
<keyword evidence="7" id="KW-0810">Translation regulation</keyword>
<dbReference type="GO" id="GO:0003723">
    <property type="term" value="F:RNA binding"/>
    <property type="evidence" value="ECO:0007669"/>
    <property type="project" value="UniProtKB-UniRule"/>
</dbReference>
<comment type="similarity">
    <text evidence="3 11">Belongs to the polyadenylate-binding protein type-1 family.</text>
</comment>
<evidence type="ECO:0000256" key="5">
    <source>
        <dbReference type="ARBA" id="ARBA00022581"/>
    </source>
</evidence>
<dbReference type="STRING" id="40148.A0A0E0ATV3"/>
<dbReference type="SUPFAM" id="SSF63570">
    <property type="entry name" value="PABC (PABP) domain"/>
    <property type="match status" value="1"/>
</dbReference>
<dbReference type="InterPro" id="IPR002004">
    <property type="entry name" value="PABP_HYD_C"/>
</dbReference>
<dbReference type="Pfam" id="PF00658">
    <property type="entry name" value="MLLE"/>
    <property type="match status" value="1"/>
</dbReference>
<dbReference type="InterPro" id="IPR036053">
    <property type="entry name" value="PABP-dom"/>
</dbReference>
<evidence type="ECO:0000256" key="10">
    <source>
        <dbReference type="PROSITE-ProRule" id="PRU00176"/>
    </source>
</evidence>
<dbReference type="EnsemblPlants" id="OGLUM08G11100.1">
    <property type="protein sequence ID" value="OGLUM08G11100.1"/>
    <property type="gene ID" value="OGLUM08G11100"/>
</dbReference>
<feature type="domain" description="RRM" evidence="13">
    <location>
        <begin position="321"/>
        <end position="399"/>
    </location>
</feature>
<dbReference type="Pfam" id="PF00076">
    <property type="entry name" value="RRM_1"/>
    <property type="match status" value="4"/>
</dbReference>
<dbReference type="SUPFAM" id="SSF54928">
    <property type="entry name" value="RNA-binding domain, RBD"/>
    <property type="match status" value="2"/>
</dbReference>
<evidence type="ECO:0000313" key="15">
    <source>
        <dbReference type="EnsemblPlants" id="OGLUM08G11100.1"/>
    </source>
</evidence>
<dbReference type="InterPro" id="IPR012677">
    <property type="entry name" value="Nucleotide-bd_a/b_plait_sf"/>
</dbReference>
<evidence type="ECO:0000259" key="13">
    <source>
        <dbReference type="PROSITE" id="PS50102"/>
    </source>
</evidence>
<keyword evidence="6" id="KW-0677">Repeat</keyword>
<dbReference type="eggNOG" id="KOG0123">
    <property type="taxonomic scope" value="Eukaryota"/>
</dbReference>
<dbReference type="FunFam" id="3.30.70.330:FF:000217">
    <property type="entry name" value="Polyadenylate-binding protein"/>
    <property type="match status" value="1"/>
</dbReference>
<evidence type="ECO:0000259" key="14">
    <source>
        <dbReference type="PROSITE" id="PS51309"/>
    </source>
</evidence>
<dbReference type="Gramene" id="OGLUM08G11100.1">
    <property type="protein sequence ID" value="OGLUM08G11100.1"/>
    <property type="gene ID" value="OGLUM08G11100"/>
</dbReference>
<keyword evidence="16" id="KW-1185">Reference proteome</keyword>
<dbReference type="GO" id="GO:0005634">
    <property type="term" value="C:nucleus"/>
    <property type="evidence" value="ECO:0007669"/>
    <property type="project" value="UniProtKB-SubCell"/>
</dbReference>